<proteinExistence type="predicted"/>
<keyword evidence="1" id="KW-0812">Transmembrane</keyword>
<gene>
    <name evidence="2" type="ORF">S03H2_20615</name>
</gene>
<dbReference type="AlphaFoldDB" id="X1GZT5"/>
<evidence type="ECO:0000256" key="1">
    <source>
        <dbReference type="SAM" id="Phobius"/>
    </source>
</evidence>
<accession>X1GZT5</accession>
<reference evidence="2" key="1">
    <citation type="journal article" date="2014" name="Front. Microbiol.">
        <title>High frequency of phylogenetically diverse reductive dehalogenase-homologous genes in deep subseafloor sedimentary metagenomes.</title>
        <authorList>
            <person name="Kawai M."/>
            <person name="Futagami T."/>
            <person name="Toyoda A."/>
            <person name="Takaki Y."/>
            <person name="Nishi S."/>
            <person name="Hori S."/>
            <person name="Arai W."/>
            <person name="Tsubouchi T."/>
            <person name="Morono Y."/>
            <person name="Uchiyama I."/>
            <person name="Ito T."/>
            <person name="Fujiyama A."/>
            <person name="Inagaki F."/>
            <person name="Takami H."/>
        </authorList>
    </citation>
    <scope>NUCLEOTIDE SEQUENCE</scope>
    <source>
        <strain evidence="2">Expedition CK06-06</strain>
    </source>
</reference>
<dbReference type="EMBL" id="BARU01010885">
    <property type="protein sequence ID" value="GAH38513.1"/>
    <property type="molecule type" value="Genomic_DNA"/>
</dbReference>
<feature type="transmembrane region" description="Helical" evidence="1">
    <location>
        <begin position="20"/>
        <end position="42"/>
    </location>
</feature>
<evidence type="ECO:0008006" key="3">
    <source>
        <dbReference type="Google" id="ProtNLM"/>
    </source>
</evidence>
<comment type="caution">
    <text evidence="2">The sequence shown here is derived from an EMBL/GenBank/DDBJ whole genome shotgun (WGS) entry which is preliminary data.</text>
</comment>
<protein>
    <recommendedName>
        <fullName evidence="3">MacB-like periplasmic core domain-containing protein</fullName>
    </recommendedName>
</protein>
<evidence type="ECO:0000313" key="2">
    <source>
        <dbReference type="EMBL" id="GAH38513.1"/>
    </source>
</evidence>
<organism evidence="2">
    <name type="scientific">marine sediment metagenome</name>
    <dbReference type="NCBI Taxonomy" id="412755"/>
    <lineage>
        <taxon>unclassified sequences</taxon>
        <taxon>metagenomes</taxon>
        <taxon>ecological metagenomes</taxon>
    </lineage>
</organism>
<feature type="non-terminal residue" evidence="2">
    <location>
        <position position="193"/>
    </location>
</feature>
<name>X1GZT5_9ZZZZ</name>
<keyword evidence="1" id="KW-0472">Membrane</keyword>
<keyword evidence="1" id="KW-1133">Transmembrane helix</keyword>
<sequence>MSNIKLVFKYAFKDLARHKVRSSLGIIGVMISVGLLALILFLSDSISVTFIDYLSIDAGQQDFNIKVRHYNGEPDNRSNYFEFQPLVNTIQNNIGEIGGFIPRMSLWGNVNISKGDGTQELENETKGVSISGINFTLENRLKFGSFIRPGSNEILDLTKLPLYHCAIYYKLNETIKYAENETIEIRMGLRHGD</sequence>